<dbReference type="InterPro" id="IPR046341">
    <property type="entry name" value="SET_dom_sf"/>
</dbReference>
<evidence type="ECO:0000313" key="7">
    <source>
        <dbReference type="Proteomes" id="UP000594262"/>
    </source>
</evidence>
<keyword evidence="1" id="KW-0489">Methyltransferase</keyword>
<dbReference type="InterPro" id="IPR053201">
    <property type="entry name" value="Flavunoidine_N-MTase"/>
</dbReference>
<proteinExistence type="predicted"/>
<evidence type="ECO:0000256" key="3">
    <source>
        <dbReference type="ARBA" id="ARBA00022691"/>
    </source>
</evidence>
<evidence type="ECO:0000259" key="5">
    <source>
        <dbReference type="PROSITE" id="PS50868"/>
    </source>
</evidence>
<dbReference type="PROSITE" id="PS50868">
    <property type="entry name" value="POST_SET"/>
    <property type="match status" value="1"/>
</dbReference>
<organism evidence="6 7">
    <name type="scientific">Clytia hemisphaerica</name>
    <dbReference type="NCBI Taxonomy" id="252671"/>
    <lineage>
        <taxon>Eukaryota</taxon>
        <taxon>Metazoa</taxon>
        <taxon>Cnidaria</taxon>
        <taxon>Hydrozoa</taxon>
        <taxon>Hydroidolina</taxon>
        <taxon>Leptothecata</taxon>
        <taxon>Obeliida</taxon>
        <taxon>Clytiidae</taxon>
        <taxon>Clytia</taxon>
    </lineage>
</organism>
<evidence type="ECO:0000259" key="4">
    <source>
        <dbReference type="PROSITE" id="PS50280"/>
    </source>
</evidence>
<keyword evidence="7" id="KW-1185">Reference proteome</keyword>
<dbReference type="Gene3D" id="2.170.270.10">
    <property type="entry name" value="SET domain"/>
    <property type="match status" value="1"/>
</dbReference>
<dbReference type="Proteomes" id="UP000594262">
    <property type="component" value="Unplaced"/>
</dbReference>
<protein>
    <submittedName>
        <fullName evidence="6">Uncharacterized protein</fullName>
    </submittedName>
</protein>
<name>A0A7M5VFP7_9CNID</name>
<sequence length="156" mass="17729">MLLKVEYVEKAGFKALMAACDIKAGTKLIDLSGDTEILRESAWNTIHITEKEHLVITTKLLYTNHCCRTPNAEFEFNTQPWLLVATRDIRKNEWVTYDYATTEYVSGRAFDCQCSSGKCRGSFNGFSALSDDEKRDMIEKKKISPVVLALHLKEKA</sequence>
<keyword evidence="3" id="KW-0949">S-adenosyl-L-methionine</keyword>
<feature type="domain" description="Post-SET" evidence="5">
    <location>
        <begin position="108"/>
        <end position="124"/>
    </location>
</feature>
<dbReference type="OrthoDB" id="308383at2759"/>
<dbReference type="EnsemblMetazoa" id="CLYHEMT010778.1">
    <property type="protein sequence ID" value="CLYHEMP010778.1"/>
    <property type="gene ID" value="CLYHEMG010778"/>
</dbReference>
<dbReference type="Pfam" id="PF00856">
    <property type="entry name" value="SET"/>
    <property type="match status" value="1"/>
</dbReference>
<dbReference type="PROSITE" id="PS50280">
    <property type="entry name" value="SET"/>
    <property type="match status" value="1"/>
</dbReference>
<dbReference type="PANTHER" id="PTHR12350">
    <property type="entry name" value="HISTONE-LYSINE N-METHYLTRANSFERASE-RELATED"/>
    <property type="match status" value="1"/>
</dbReference>
<dbReference type="InterPro" id="IPR001214">
    <property type="entry name" value="SET_dom"/>
</dbReference>
<dbReference type="GO" id="GO:0008168">
    <property type="term" value="F:methyltransferase activity"/>
    <property type="evidence" value="ECO:0007669"/>
    <property type="project" value="UniProtKB-KW"/>
</dbReference>
<dbReference type="GO" id="GO:0032259">
    <property type="term" value="P:methylation"/>
    <property type="evidence" value="ECO:0007669"/>
    <property type="project" value="UniProtKB-KW"/>
</dbReference>
<reference evidence="6" key="1">
    <citation type="submission" date="2021-01" db="UniProtKB">
        <authorList>
            <consortium name="EnsemblMetazoa"/>
        </authorList>
    </citation>
    <scope>IDENTIFICATION</scope>
</reference>
<accession>A0A7M5VFP7</accession>
<evidence type="ECO:0000256" key="2">
    <source>
        <dbReference type="ARBA" id="ARBA00022679"/>
    </source>
</evidence>
<dbReference type="AlphaFoldDB" id="A0A7M5VFP7"/>
<dbReference type="SUPFAM" id="SSF82199">
    <property type="entry name" value="SET domain"/>
    <property type="match status" value="1"/>
</dbReference>
<evidence type="ECO:0000313" key="6">
    <source>
        <dbReference type="EnsemblMetazoa" id="CLYHEMP010778.1"/>
    </source>
</evidence>
<dbReference type="InterPro" id="IPR003616">
    <property type="entry name" value="Post-SET_dom"/>
</dbReference>
<feature type="domain" description="SET" evidence="4">
    <location>
        <begin position="1"/>
        <end position="100"/>
    </location>
</feature>
<evidence type="ECO:0000256" key="1">
    <source>
        <dbReference type="ARBA" id="ARBA00022603"/>
    </source>
</evidence>
<keyword evidence="2" id="KW-0808">Transferase</keyword>